<evidence type="ECO:0000313" key="7">
    <source>
        <dbReference type="Proteomes" id="UP000254161"/>
    </source>
</evidence>
<evidence type="ECO:0000256" key="2">
    <source>
        <dbReference type="ARBA" id="ARBA00022747"/>
    </source>
</evidence>
<keyword evidence="2" id="KW-0680">Restriction system</keyword>
<keyword evidence="3" id="KW-0238">DNA-binding</keyword>
<feature type="region of interest" description="Disordered" evidence="4">
    <location>
        <begin position="1"/>
        <end position="49"/>
    </location>
</feature>
<name>A0A381EGA2_CAMUP</name>
<dbReference type="GO" id="GO:0003677">
    <property type="term" value="F:DNA binding"/>
    <property type="evidence" value="ECO:0007669"/>
    <property type="project" value="UniProtKB-KW"/>
</dbReference>
<accession>A0A381EGA2</accession>
<sequence>MSVANNLKKHNRDISPMAQYDKNLESNHNLDKAPSETKDTEQNIKSPQSTTQLLGLDTFKEYHAAFKETSDYKKLVESKAYKDSKDKDTLTHNAFLAYAKEIEKDKLLYFSLSFNQAPIIIKAPNDNKEQKRFLGYEWSNRKGDEGLKELHSPYLSPLFERDNPHNPNKLAHLIRQAFLEISSPIPQDLSPYAFKTKLIAMLDFSKVDFNKAISLNPTNSQGKGKRPASFEDTNGTYNFYKSSLEIFKCTVYDFDTEAIIIGDGGTANIHYYKGKFSATDHAYIFERLNDEISLHYIYFVIRNNLNLLQAGFKGIGLQNIAKKFIKEQVKIPLPPLEIQKQIVSECERIEEQYSTIRMSIEKYQELIRAILIKCGIVANDEIEGGGN</sequence>
<dbReference type="GO" id="GO:0009307">
    <property type="term" value="P:DNA restriction-modification system"/>
    <property type="evidence" value="ECO:0007669"/>
    <property type="project" value="UniProtKB-KW"/>
</dbReference>
<dbReference type="Gene3D" id="3.90.220.20">
    <property type="entry name" value="DNA methylase specificity domains"/>
    <property type="match status" value="1"/>
</dbReference>
<gene>
    <name evidence="6" type="ORF">NCTC12264_00245</name>
</gene>
<dbReference type="InterPro" id="IPR051212">
    <property type="entry name" value="Type-I_RE_S_subunit"/>
</dbReference>
<comment type="similarity">
    <text evidence="1">Belongs to the type-I restriction system S methylase family.</text>
</comment>
<feature type="domain" description="Type I restriction modification DNA specificity" evidence="5">
    <location>
        <begin position="223"/>
        <end position="348"/>
    </location>
</feature>
<evidence type="ECO:0000256" key="3">
    <source>
        <dbReference type="ARBA" id="ARBA00023125"/>
    </source>
</evidence>
<reference evidence="6 7" key="1">
    <citation type="submission" date="2018-06" db="EMBL/GenBank/DDBJ databases">
        <authorList>
            <consortium name="Pathogen Informatics"/>
            <person name="Doyle S."/>
        </authorList>
    </citation>
    <scope>NUCLEOTIDE SEQUENCE [LARGE SCALE GENOMIC DNA]</scope>
    <source>
        <strain evidence="6 7">NCTC12264</strain>
    </source>
</reference>
<dbReference type="PANTHER" id="PTHR43140">
    <property type="entry name" value="TYPE-1 RESTRICTION ENZYME ECOKI SPECIFICITY PROTEIN"/>
    <property type="match status" value="1"/>
</dbReference>
<organism evidence="6 7">
    <name type="scientific">Campylobacter upsaliensis</name>
    <dbReference type="NCBI Taxonomy" id="28080"/>
    <lineage>
        <taxon>Bacteria</taxon>
        <taxon>Pseudomonadati</taxon>
        <taxon>Campylobacterota</taxon>
        <taxon>Epsilonproteobacteria</taxon>
        <taxon>Campylobacterales</taxon>
        <taxon>Campylobacteraceae</taxon>
        <taxon>Campylobacter</taxon>
    </lineage>
</organism>
<dbReference type="EMBL" id="UFUZ01000001">
    <property type="protein sequence ID" value="SUX26038.1"/>
    <property type="molecule type" value="Genomic_DNA"/>
</dbReference>
<dbReference type="Proteomes" id="UP000254161">
    <property type="component" value="Unassembled WGS sequence"/>
</dbReference>
<dbReference type="InterPro" id="IPR044946">
    <property type="entry name" value="Restrct_endonuc_typeI_TRD_sf"/>
</dbReference>
<dbReference type="SUPFAM" id="SSF116734">
    <property type="entry name" value="DNA methylase specificity domain"/>
    <property type="match status" value="1"/>
</dbReference>
<evidence type="ECO:0000256" key="4">
    <source>
        <dbReference type="SAM" id="MobiDB-lite"/>
    </source>
</evidence>
<dbReference type="Pfam" id="PF01420">
    <property type="entry name" value="Methylase_S"/>
    <property type="match status" value="1"/>
</dbReference>
<evidence type="ECO:0000259" key="5">
    <source>
        <dbReference type="Pfam" id="PF01420"/>
    </source>
</evidence>
<protein>
    <submittedName>
        <fullName evidence="6">Type II restriction-modification enzyme</fullName>
    </submittedName>
</protein>
<feature type="compositionally biased region" description="Basic and acidic residues" evidence="4">
    <location>
        <begin position="22"/>
        <end position="42"/>
    </location>
</feature>
<evidence type="ECO:0000256" key="1">
    <source>
        <dbReference type="ARBA" id="ARBA00010923"/>
    </source>
</evidence>
<evidence type="ECO:0000313" key="6">
    <source>
        <dbReference type="EMBL" id="SUX26038.1"/>
    </source>
</evidence>
<dbReference type="AlphaFoldDB" id="A0A381EGA2"/>
<dbReference type="PANTHER" id="PTHR43140:SF1">
    <property type="entry name" value="TYPE I RESTRICTION ENZYME ECOKI SPECIFICITY SUBUNIT"/>
    <property type="match status" value="1"/>
</dbReference>
<proteinExistence type="inferred from homology"/>
<dbReference type="InterPro" id="IPR000055">
    <property type="entry name" value="Restrct_endonuc_typeI_TRD"/>
</dbReference>